<evidence type="ECO:0000313" key="4">
    <source>
        <dbReference type="Proteomes" id="UP000838100"/>
    </source>
</evidence>
<dbReference type="CDD" id="cd03194">
    <property type="entry name" value="GST_C_3"/>
    <property type="match status" value="1"/>
</dbReference>
<dbReference type="InterPro" id="IPR036249">
    <property type="entry name" value="Thioredoxin-like_sf"/>
</dbReference>
<dbReference type="PROSITE" id="PS50404">
    <property type="entry name" value="GST_NTER"/>
    <property type="match status" value="1"/>
</dbReference>
<reference evidence="3" key="1">
    <citation type="submission" date="2021-12" db="EMBL/GenBank/DDBJ databases">
        <authorList>
            <person name="Rodrigo-Torres L."/>
            <person name="Arahal R. D."/>
            <person name="Lucena T."/>
        </authorList>
    </citation>
    <scope>NUCLEOTIDE SEQUENCE</scope>
    <source>
        <strain evidence="3">CECT 8267</strain>
    </source>
</reference>
<feature type="compositionally biased region" description="Basic and acidic residues" evidence="1">
    <location>
        <begin position="221"/>
        <end position="230"/>
    </location>
</feature>
<dbReference type="SFLD" id="SFLDS00019">
    <property type="entry name" value="Glutathione_Transferase_(cytos"/>
    <property type="match status" value="1"/>
</dbReference>
<dbReference type="PANTHER" id="PTHR42673">
    <property type="entry name" value="MALEYLACETOACETATE ISOMERASE"/>
    <property type="match status" value="1"/>
</dbReference>
<dbReference type="Pfam" id="PF13409">
    <property type="entry name" value="GST_N_2"/>
    <property type="match status" value="1"/>
</dbReference>
<dbReference type="SUPFAM" id="SSF52833">
    <property type="entry name" value="Thioredoxin-like"/>
    <property type="match status" value="1"/>
</dbReference>
<evidence type="ECO:0000256" key="1">
    <source>
        <dbReference type="SAM" id="MobiDB-lite"/>
    </source>
</evidence>
<evidence type="ECO:0000313" key="3">
    <source>
        <dbReference type="EMBL" id="CAH0990992.1"/>
    </source>
</evidence>
<dbReference type="SUPFAM" id="SSF47616">
    <property type="entry name" value="GST C-terminal domain-like"/>
    <property type="match status" value="1"/>
</dbReference>
<dbReference type="InterPro" id="IPR004045">
    <property type="entry name" value="Glutathione_S-Trfase_N"/>
</dbReference>
<feature type="region of interest" description="Disordered" evidence="1">
    <location>
        <begin position="208"/>
        <end position="230"/>
    </location>
</feature>
<protein>
    <recommendedName>
        <fullName evidence="2">GST N-terminal domain-containing protein</fullName>
    </recommendedName>
</protein>
<organism evidence="3 4">
    <name type="scientific">Sinobacterium norvegicum</name>
    <dbReference type="NCBI Taxonomy" id="1641715"/>
    <lineage>
        <taxon>Bacteria</taxon>
        <taxon>Pseudomonadati</taxon>
        <taxon>Pseudomonadota</taxon>
        <taxon>Gammaproteobacteria</taxon>
        <taxon>Cellvibrionales</taxon>
        <taxon>Spongiibacteraceae</taxon>
        <taxon>Sinobacterium</taxon>
    </lineage>
</organism>
<dbReference type="Gene3D" id="1.20.1050.10">
    <property type="match status" value="1"/>
</dbReference>
<evidence type="ECO:0000259" key="2">
    <source>
        <dbReference type="PROSITE" id="PS50404"/>
    </source>
</evidence>
<dbReference type="InterPro" id="IPR040079">
    <property type="entry name" value="Glutathione_S-Trfase"/>
</dbReference>
<dbReference type="PANTHER" id="PTHR42673:SF4">
    <property type="entry name" value="MALEYLACETOACETATE ISOMERASE"/>
    <property type="match status" value="1"/>
</dbReference>
<dbReference type="SFLD" id="SFLDG00358">
    <property type="entry name" value="Main_(cytGST)"/>
    <property type="match status" value="1"/>
</dbReference>
<sequence length="230" mass="26134">MYTLHIANRNYSSWSLRPWLLMKALAIPFEEVVSPFEQAVNWQAFRAFSPTGQVPCLVDNGNAIWDSLAIIEYLAEQHDAVWPADRDARAWARCASAEMHAGFTALRNICPMNCAITVEMHSVSAALQKDIDRLDELWTEGLKRFNGPYLAGQQFTAVDAFYAPVVFRLNSYSLPLSQPCQDYVARLLAHAPMQQWYQQALTETWREEAHEQEAAEAGTVIEDRRLPAKD</sequence>
<dbReference type="Proteomes" id="UP000838100">
    <property type="component" value="Unassembled WGS sequence"/>
</dbReference>
<feature type="domain" description="GST N-terminal" evidence="2">
    <location>
        <begin position="2"/>
        <end position="82"/>
    </location>
</feature>
<proteinExistence type="predicted"/>
<dbReference type="CDD" id="cd03043">
    <property type="entry name" value="GST_N_1"/>
    <property type="match status" value="1"/>
</dbReference>
<comment type="caution">
    <text evidence="3">The sequence shown here is derived from an EMBL/GenBank/DDBJ whole genome shotgun (WGS) entry which is preliminary data.</text>
</comment>
<name>A0ABM9ACT0_9GAMM</name>
<gene>
    <name evidence="3" type="ORF">SIN8267_01093</name>
</gene>
<dbReference type="Pfam" id="PF13410">
    <property type="entry name" value="GST_C_2"/>
    <property type="match status" value="1"/>
</dbReference>
<accession>A0ABM9ACT0</accession>
<dbReference type="InterPro" id="IPR036282">
    <property type="entry name" value="Glutathione-S-Trfase_C_sf"/>
</dbReference>
<dbReference type="EMBL" id="CAKLPX010000001">
    <property type="protein sequence ID" value="CAH0990992.1"/>
    <property type="molecule type" value="Genomic_DNA"/>
</dbReference>
<dbReference type="RefSeq" id="WP_237443657.1">
    <property type="nucleotide sequence ID" value="NZ_CAKLPX010000001.1"/>
</dbReference>
<dbReference type="Gene3D" id="3.40.30.10">
    <property type="entry name" value="Glutaredoxin"/>
    <property type="match status" value="1"/>
</dbReference>
<keyword evidence="4" id="KW-1185">Reference proteome</keyword>